<evidence type="ECO:0000256" key="2">
    <source>
        <dbReference type="ARBA" id="ARBA00009008"/>
    </source>
</evidence>
<gene>
    <name evidence="10" type="ORF">BJ976_001518</name>
</gene>
<dbReference type="PANTHER" id="PTHR35794:SF2">
    <property type="entry name" value="CELL DIVISION PROTEIN DIVIVA"/>
    <property type="match status" value="1"/>
</dbReference>
<dbReference type="InterPro" id="IPR019933">
    <property type="entry name" value="DivIVA_domain"/>
</dbReference>
<comment type="subcellular location">
    <subcellularLocation>
        <location evidence="1">Cytoplasm</location>
    </subcellularLocation>
</comment>
<dbReference type="EMBL" id="JACHMC010000001">
    <property type="protein sequence ID" value="MBB4883167.1"/>
    <property type="molecule type" value="Genomic_DNA"/>
</dbReference>
<keyword evidence="6" id="KW-0175">Coiled coil</keyword>
<evidence type="ECO:0000256" key="3">
    <source>
        <dbReference type="ARBA" id="ARBA00018787"/>
    </source>
</evidence>
<protein>
    <recommendedName>
        <fullName evidence="3">Cell wall synthesis protein Wag31</fullName>
    </recommendedName>
    <alternativeName>
        <fullName evidence="8">Antigen 84</fullName>
    </alternativeName>
</protein>
<dbReference type="OrthoDB" id="3480096at2"/>
<feature type="region of interest" description="Disordered" evidence="9">
    <location>
        <begin position="75"/>
        <end position="125"/>
    </location>
</feature>
<evidence type="ECO:0000256" key="4">
    <source>
        <dbReference type="ARBA" id="ARBA00022490"/>
    </source>
</evidence>
<evidence type="ECO:0000256" key="1">
    <source>
        <dbReference type="ARBA" id="ARBA00004496"/>
    </source>
</evidence>
<dbReference type="Gene3D" id="6.10.250.660">
    <property type="match status" value="2"/>
</dbReference>
<dbReference type="AlphaFoldDB" id="A0A4Y8X512"/>
<dbReference type="PANTHER" id="PTHR35794">
    <property type="entry name" value="CELL DIVISION PROTEIN DIVIVA"/>
    <property type="match status" value="1"/>
</dbReference>
<dbReference type="GO" id="GO:0005737">
    <property type="term" value="C:cytoplasm"/>
    <property type="evidence" value="ECO:0007669"/>
    <property type="project" value="UniProtKB-SubCell"/>
</dbReference>
<dbReference type="InterPro" id="IPR007793">
    <property type="entry name" value="DivIVA_fam"/>
</dbReference>
<dbReference type="Proteomes" id="UP000560081">
    <property type="component" value="Unassembled WGS sequence"/>
</dbReference>
<dbReference type="NCBIfam" id="TIGR03544">
    <property type="entry name" value="DivI1A_domain"/>
    <property type="match status" value="2"/>
</dbReference>
<evidence type="ECO:0000256" key="5">
    <source>
        <dbReference type="ARBA" id="ARBA00022618"/>
    </source>
</evidence>
<keyword evidence="7" id="KW-0131">Cell cycle</keyword>
<evidence type="ECO:0000313" key="11">
    <source>
        <dbReference type="Proteomes" id="UP000560081"/>
    </source>
</evidence>
<evidence type="ECO:0000256" key="8">
    <source>
        <dbReference type="ARBA" id="ARBA00031737"/>
    </source>
</evidence>
<feature type="compositionally biased region" description="Basic and acidic residues" evidence="9">
    <location>
        <begin position="102"/>
        <end position="117"/>
    </location>
</feature>
<sequence length="184" mass="20155">MTTSHDAPGFDHVESDEIGYEPSHVDAFLDRARRAERGEGSLTAEDVRQARFATVNGGYAADQVDDELDRLEEALTSRERESSQDDEAWSSALAQDSAELVARADRAPAERFRRPSSDDAQSYDVDQVDALLDRLRAALDGDGDLTADDVRRASFGSADGREGYDEAQVDAYLDAAVDVLLRRG</sequence>
<reference evidence="10 11" key="1">
    <citation type="submission" date="2020-08" db="EMBL/GenBank/DDBJ databases">
        <title>Sequencing the genomes of 1000 actinobacteria strains.</title>
        <authorList>
            <person name="Klenk H.-P."/>
        </authorList>
    </citation>
    <scope>NUCLEOTIDE SEQUENCE [LARGE SCALE GENOMIC DNA]</scope>
    <source>
        <strain evidence="10 11">DSM 19079</strain>
    </source>
</reference>
<keyword evidence="11" id="KW-1185">Reference proteome</keyword>
<evidence type="ECO:0000256" key="7">
    <source>
        <dbReference type="ARBA" id="ARBA00023306"/>
    </source>
</evidence>
<dbReference type="GO" id="GO:0051301">
    <property type="term" value="P:cell division"/>
    <property type="evidence" value="ECO:0007669"/>
    <property type="project" value="UniProtKB-KW"/>
</dbReference>
<keyword evidence="4" id="KW-0963">Cytoplasm</keyword>
<evidence type="ECO:0000313" key="10">
    <source>
        <dbReference type="EMBL" id="MBB4883167.1"/>
    </source>
</evidence>
<comment type="caution">
    <text evidence="10">The sequence shown here is derived from an EMBL/GenBank/DDBJ whole genome shotgun (WGS) entry which is preliminary data.</text>
</comment>
<proteinExistence type="inferred from homology"/>
<evidence type="ECO:0000256" key="9">
    <source>
        <dbReference type="SAM" id="MobiDB-lite"/>
    </source>
</evidence>
<organism evidence="10 11">
    <name type="scientific">Micrococcus flavus</name>
    <dbReference type="NCBI Taxonomy" id="384602"/>
    <lineage>
        <taxon>Bacteria</taxon>
        <taxon>Bacillati</taxon>
        <taxon>Actinomycetota</taxon>
        <taxon>Actinomycetes</taxon>
        <taxon>Micrococcales</taxon>
        <taxon>Micrococcaceae</taxon>
        <taxon>Micrococcus</taxon>
    </lineage>
</organism>
<comment type="similarity">
    <text evidence="2">Belongs to the DivIVA family.</text>
</comment>
<accession>A0A4Y8X512</accession>
<keyword evidence="5" id="KW-0132">Cell division</keyword>
<name>A0A4Y8X512_9MICC</name>
<evidence type="ECO:0000256" key="6">
    <source>
        <dbReference type="ARBA" id="ARBA00023054"/>
    </source>
</evidence>
<dbReference type="RefSeq" id="WP_135028449.1">
    <property type="nucleotide sequence ID" value="NZ_BMLA01000001.1"/>
</dbReference>